<dbReference type="EMBL" id="HBGA01126667">
    <property type="protein sequence ID" value="CAD9035695.1"/>
    <property type="molecule type" value="Transcribed_RNA"/>
</dbReference>
<organism evidence="2">
    <name type="scientific">Eutreptiella gymnastica</name>
    <dbReference type="NCBI Taxonomy" id="73025"/>
    <lineage>
        <taxon>Eukaryota</taxon>
        <taxon>Discoba</taxon>
        <taxon>Euglenozoa</taxon>
        <taxon>Euglenida</taxon>
        <taxon>Spirocuta</taxon>
        <taxon>Euglenophyceae</taxon>
        <taxon>Eutreptiales</taxon>
        <taxon>Eutreptiaceae</taxon>
        <taxon>Eutreptiella</taxon>
    </lineage>
</organism>
<name>A0A7S1J892_9EUGL</name>
<protein>
    <recommendedName>
        <fullName evidence="1">CRAL-TRIO domain-containing protein</fullName>
    </recommendedName>
</protein>
<dbReference type="PANTHER" id="PTHR45657">
    <property type="entry name" value="CRAL-TRIO DOMAIN-CONTAINING PROTEIN YKL091C-RELATED"/>
    <property type="match status" value="1"/>
</dbReference>
<sequence length="297" mass="33976">MAWAHVTEKSEEGEPLTSAEQEILEKLQEHIGEEGKKQLTYESQLRYVRGYAFEAKNGGKEKWLEVAKAEADKTIKWRKEFDVNHLEVKSVPKWDIWEKSWPTAVCGTDTHGHPIIVESFKEFNLKELMGNFKAEDIHIYQARNMEGVQRRKALVSKKLDRLVYKHVYIMDCSGMTMDVLKARAQVQAIFHVAQYYYPESLWKLFIVNSPLVFRMIWQASQPFIHPITKAKIKVLSGKGLKELAAGGIPESQIPPSLGGTWKPDPEFEAEIQRQVAELSQEYQSLEASTTPLPSDSA</sequence>
<proteinExistence type="predicted"/>
<evidence type="ECO:0000259" key="1">
    <source>
        <dbReference type="PROSITE" id="PS50191"/>
    </source>
</evidence>
<dbReference type="SUPFAM" id="SSF52087">
    <property type="entry name" value="CRAL/TRIO domain"/>
    <property type="match status" value="1"/>
</dbReference>
<evidence type="ECO:0000313" key="2">
    <source>
        <dbReference type="EMBL" id="CAD9035695.1"/>
    </source>
</evidence>
<dbReference type="InterPro" id="IPR036865">
    <property type="entry name" value="CRAL-TRIO_dom_sf"/>
</dbReference>
<dbReference type="InterPro" id="IPR051026">
    <property type="entry name" value="PI/PC_transfer"/>
</dbReference>
<dbReference type="Pfam" id="PF00650">
    <property type="entry name" value="CRAL_TRIO"/>
    <property type="match status" value="1"/>
</dbReference>
<dbReference type="Gene3D" id="3.40.525.10">
    <property type="entry name" value="CRAL-TRIO lipid binding domain"/>
    <property type="match status" value="1"/>
</dbReference>
<reference evidence="2" key="1">
    <citation type="submission" date="2021-01" db="EMBL/GenBank/DDBJ databases">
        <authorList>
            <person name="Corre E."/>
            <person name="Pelletier E."/>
            <person name="Niang G."/>
            <person name="Scheremetjew M."/>
            <person name="Finn R."/>
            <person name="Kale V."/>
            <person name="Holt S."/>
            <person name="Cochrane G."/>
            <person name="Meng A."/>
            <person name="Brown T."/>
            <person name="Cohen L."/>
        </authorList>
    </citation>
    <scope>NUCLEOTIDE SEQUENCE</scope>
    <source>
        <strain evidence="2">NIES-381</strain>
    </source>
</reference>
<dbReference type="PANTHER" id="PTHR45657:SF1">
    <property type="entry name" value="CRAL-TRIO DOMAIN-CONTAINING PROTEIN YKL091C-RELATED"/>
    <property type="match status" value="1"/>
</dbReference>
<dbReference type="CDD" id="cd00170">
    <property type="entry name" value="SEC14"/>
    <property type="match status" value="1"/>
</dbReference>
<feature type="domain" description="CRAL-TRIO" evidence="1">
    <location>
        <begin position="93"/>
        <end position="265"/>
    </location>
</feature>
<dbReference type="AlphaFoldDB" id="A0A7S1J892"/>
<dbReference type="PROSITE" id="PS50191">
    <property type="entry name" value="CRAL_TRIO"/>
    <property type="match status" value="1"/>
</dbReference>
<dbReference type="InterPro" id="IPR001251">
    <property type="entry name" value="CRAL-TRIO_dom"/>
</dbReference>
<gene>
    <name evidence="2" type="ORF">EGYM00392_LOCUS46849</name>
</gene>
<dbReference type="SMART" id="SM00516">
    <property type="entry name" value="SEC14"/>
    <property type="match status" value="1"/>
</dbReference>
<accession>A0A7S1J892</accession>